<dbReference type="eggNOG" id="ENOG502TJ3X">
    <property type="taxonomic scope" value="Eukaryota"/>
</dbReference>
<feature type="domain" description="SH3" evidence="4">
    <location>
        <begin position="1"/>
        <end position="61"/>
    </location>
</feature>
<dbReference type="PROSITE" id="PS50002">
    <property type="entry name" value="SH3"/>
    <property type="match status" value="1"/>
</dbReference>
<keyword evidence="3" id="KW-0812">Transmembrane</keyword>
<dbReference type="GO" id="GO:0097320">
    <property type="term" value="P:plasma membrane tubulation"/>
    <property type="evidence" value="ECO:0007669"/>
    <property type="project" value="TreeGrafter"/>
</dbReference>
<dbReference type="EMBL" id="DS268817">
    <property type="protein sequence ID" value="EFP02525.1"/>
    <property type="molecule type" value="Genomic_DNA"/>
</dbReference>
<keyword evidence="3" id="KW-1133">Transmembrane helix</keyword>
<reference evidence="5" key="1">
    <citation type="submission" date="2007-07" db="EMBL/GenBank/DDBJ databases">
        <title>PCAP assembly of the Caenorhabditis remanei genome.</title>
        <authorList>
            <consortium name="The Caenorhabditis remanei Sequencing Consortium"/>
            <person name="Wilson R.K."/>
        </authorList>
    </citation>
    <scope>NUCLEOTIDE SEQUENCE [LARGE SCALE GENOMIC DNA]</scope>
    <source>
        <strain evidence="5">PB4641</strain>
    </source>
</reference>
<dbReference type="Pfam" id="PF14604">
    <property type="entry name" value="SH3_9"/>
    <property type="match status" value="1"/>
</dbReference>
<dbReference type="InterPro" id="IPR001452">
    <property type="entry name" value="SH3_domain"/>
</dbReference>
<protein>
    <recommendedName>
        <fullName evidence="4">SH3 domain-containing protein</fullName>
    </recommendedName>
</protein>
<dbReference type="PANTHER" id="PTHR45827:SF1">
    <property type="entry name" value="SORTING NEXIN"/>
    <property type="match status" value="1"/>
</dbReference>
<evidence type="ECO:0000313" key="6">
    <source>
        <dbReference type="Proteomes" id="UP000008281"/>
    </source>
</evidence>
<dbReference type="GO" id="GO:0005886">
    <property type="term" value="C:plasma membrane"/>
    <property type="evidence" value="ECO:0007669"/>
    <property type="project" value="TreeGrafter"/>
</dbReference>
<dbReference type="GO" id="GO:0035091">
    <property type="term" value="F:phosphatidylinositol binding"/>
    <property type="evidence" value="ECO:0007669"/>
    <property type="project" value="TreeGrafter"/>
</dbReference>
<dbReference type="InterPro" id="IPR036028">
    <property type="entry name" value="SH3-like_dom_sf"/>
</dbReference>
<accession>E3NKN7</accession>
<proteinExistence type="predicted"/>
<gene>
    <name evidence="5" type="ORF">CRE_03505</name>
</gene>
<organism evidence="6">
    <name type="scientific">Caenorhabditis remanei</name>
    <name type="common">Caenorhabditis vulgaris</name>
    <dbReference type="NCBI Taxonomy" id="31234"/>
    <lineage>
        <taxon>Eukaryota</taxon>
        <taxon>Metazoa</taxon>
        <taxon>Ecdysozoa</taxon>
        <taxon>Nematoda</taxon>
        <taxon>Chromadorea</taxon>
        <taxon>Rhabditida</taxon>
        <taxon>Rhabditina</taxon>
        <taxon>Rhabditomorpha</taxon>
        <taxon>Rhabditoidea</taxon>
        <taxon>Rhabditidae</taxon>
        <taxon>Peloderinae</taxon>
        <taxon>Caenorhabditis</taxon>
    </lineage>
</organism>
<dbReference type="HOGENOM" id="CLU_1919018_0_0_1"/>
<dbReference type="OrthoDB" id="10254720at2759"/>
<dbReference type="InParanoid" id="E3NKN7"/>
<name>E3NKN7_CAERE</name>
<dbReference type="PANTHER" id="PTHR45827">
    <property type="entry name" value="SORTING NEXIN"/>
    <property type="match status" value="1"/>
</dbReference>
<evidence type="ECO:0000256" key="2">
    <source>
        <dbReference type="PROSITE-ProRule" id="PRU00192"/>
    </source>
</evidence>
<dbReference type="GO" id="GO:0006897">
    <property type="term" value="P:endocytosis"/>
    <property type="evidence" value="ECO:0007669"/>
    <property type="project" value="TreeGrafter"/>
</dbReference>
<dbReference type="SUPFAM" id="SSF50044">
    <property type="entry name" value="SH3-domain"/>
    <property type="match status" value="1"/>
</dbReference>
<dbReference type="PRINTS" id="PR00452">
    <property type="entry name" value="SH3DOMAIN"/>
</dbReference>
<dbReference type="STRING" id="31234.E3NKN7"/>
<dbReference type="Gene3D" id="2.30.30.40">
    <property type="entry name" value="SH3 Domains"/>
    <property type="match status" value="1"/>
</dbReference>
<keyword evidence="1 2" id="KW-0728">SH3 domain</keyword>
<evidence type="ECO:0000256" key="1">
    <source>
        <dbReference type="ARBA" id="ARBA00022443"/>
    </source>
</evidence>
<feature type="transmembrane region" description="Helical" evidence="3">
    <location>
        <begin position="61"/>
        <end position="81"/>
    </location>
</feature>
<dbReference type="SMART" id="SM00326">
    <property type="entry name" value="SH3"/>
    <property type="match status" value="1"/>
</dbReference>
<dbReference type="CDD" id="cd11763">
    <property type="entry name" value="SH3_SNX9_like"/>
    <property type="match status" value="1"/>
</dbReference>
<sequence>MAQVRAEYDFEAQPNSGEMTIAAGEILTVIRENIDGGWMEGRNVRGSVGLFPETYVTPYQASQILIVFLFLLFSLLCPKLTRGLTYSFVRRNTHQNDWKFKFLSASHNFEPSEPALCEALELKNAHFSTQKS</sequence>
<keyword evidence="3" id="KW-0472">Membrane</keyword>
<evidence type="ECO:0000313" key="5">
    <source>
        <dbReference type="EMBL" id="EFP02525.1"/>
    </source>
</evidence>
<dbReference type="GO" id="GO:0031410">
    <property type="term" value="C:cytoplasmic vesicle"/>
    <property type="evidence" value="ECO:0007669"/>
    <property type="project" value="TreeGrafter"/>
</dbReference>
<keyword evidence="6" id="KW-1185">Reference proteome</keyword>
<dbReference type="AlphaFoldDB" id="E3NKN7"/>
<dbReference type="GO" id="GO:0016197">
    <property type="term" value="P:endosomal transport"/>
    <property type="evidence" value="ECO:0007669"/>
    <property type="project" value="TreeGrafter"/>
</dbReference>
<evidence type="ECO:0000256" key="3">
    <source>
        <dbReference type="SAM" id="Phobius"/>
    </source>
</evidence>
<evidence type="ECO:0000259" key="4">
    <source>
        <dbReference type="PROSITE" id="PS50002"/>
    </source>
</evidence>
<dbReference type="Proteomes" id="UP000008281">
    <property type="component" value="Unassembled WGS sequence"/>
</dbReference>